<dbReference type="EMBL" id="CAJNIZ010046704">
    <property type="protein sequence ID" value="CAE7754764.1"/>
    <property type="molecule type" value="Genomic_DNA"/>
</dbReference>
<protein>
    <submittedName>
        <fullName evidence="2">Uncharacterized protein</fullName>
    </submittedName>
</protein>
<evidence type="ECO:0000256" key="1">
    <source>
        <dbReference type="SAM" id="MobiDB-lite"/>
    </source>
</evidence>
<sequence>MLTPNAVTTSLEESAKVVDRSQDKGLVVITSRLILQPNSGHRQQPPGQPEVVDCEKAGPVSAAEKKAEEAYQKKMDLLAEMTKELQVILQRLSDKNLCDSTRERYQTLAQTIQNRMSSLSRPYFSEKPEKSYQPAAAGSGSGNSPPMSPASPPAMPVPALSTASTTALPASPAFGAVPVAASAPAQSLPEVVTI</sequence>
<evidence type="ECO:0000313" key="3">
    <source>
        <dbReference type="Proteomes" id="UP000649617"/>
    </source>
</evidence>
<organism evidence="2 3">
    <name type="scientific">Symbiodinium pilosum</name>
    <name type="common">Dinoflagellate</name>
    <dbReference type="NCBI Taxonomy" id="2952"/>
    <lineage>
        <taxon>Eukaryota</taxon>
        <taxon>Sar</taxon>
        <taxon>Alveolata</taxon>
        <taxon>Dinophyceae</taxon>
        <taxon>Suessiales</taxon>
        <taxon>Symbiodiniaceae</taxon>
        <taxon>Symbiodinium</taxon>
    </lineage>
</organism>
<feature type="compositionally biased region" description="Low complexity" evidence="1">
    <location>
        <begin position="134"/>
        <end position="145"/>
    </location>
</feature>
<dbReference type="Proteomes" id="UP000649617">
    <property type="component" value="Unassembled WGS sequence"/>
</dbReference>
<proteinExistence type="predicted"/>
<accession>A0A812XY46</accession>
<reference evidence="2" key="1">
    <citation type="submission" date="2021-02" db="EMBL/GenBank/DDBJ databases">
        <authorList>
            <person name="Dougan E. K."/>
            <person name="Rhodes N."/>
            <person name="Thang M."/>
            <person name="Chan C."/>
        </authorList>
    </citation>
    <scope>NUCLEOTIDE SEQUENCE</scope>
</reference>
<feature type="compositionally biased region" description="Pro residues" evidence="1">
    <location>
        <begin position="146"/>
        <end position="156"/>
    </location>
</feature>
<dbReference type="OrthoDB" id="449043at2759"/>
<gene>
    <name evidence="2" type="ORF">SPIL2461_LOCUS21910</name>
</gene>
<dbReference type="AlphaFoldDB" id="A0A812XY46"/>
<keyword evidence="3" id="KW-1185">Reference proteome</keyword>
<evidence type="ECO:0000313" key="2">
    <source>
        <dbReference type="EMBL" id="CAE7754764.1"/>
    </source>
</evidence>
<feature type="region of interest" description="Disordered" evidence="1">
    <location>
        <begin position="123"/>
        <end position="164"/>
    </location>
</feature>
<name>A0A812XY46_SYMPI</name>
<comment type="caution">
    <text evidence="2">The sequence shown here is derived from an EMBL/GenBank/DDBJ whole genome shotgun (WGS) entry which is preliminary data.</text>
</comment>